<reference evidence="1" key="1">
    <citation type="submission" date="2022-07" db="EMBL/GenBank/DDBJ databases">
        <title>Arcobacter roscoffensis sp. nov., a marine bacterium isolated from coastal seawater collected from Roscoff, France.</title>
        <authorList>
            <person name="Pascual J."/>
            <person name="Lepeaux C."/>
            <person name="Methner A."/>
            <person name="Overmann J."/>
        </authorList>
    </citation>
    <scope>NUCLEOTIDE SEQUENCE</scope>
    <source>
        <strain evidence="1">ARW1-2F2</strain>
    </source>
</reference>
<proteinExistence type="predicted"/>
<keyword evidence="2" id="KW-1185">Reference proteome</keyword>
<protein>
    <submittedName>
        <fullName evidence="1">Uncharacterized protein</fullName>
    </submittedName>
</protein>
<sequence>MKNIFIIVLIVVSMAYMVNILVDKYNNIIEQEQQQKQKVLPQQPVQK</sequence>
<organism evidence="1 2">
    <name type="scientific">Arcobacter roscoffensis</name>
    <dbReference type="NCBI Taxonomy" id="2961520"/>
    <lineage>
        <taxon>Bacteria</taxon>
        <taxon>Pseudomonadati</taxon>
        <taxon>Campylobacterota</taxon>
        <taxon>Epsilonproteobacteria</taxon>
        <taxon>Campylobacterales</taxon>
        <taxon>Arcobacteraceae</taxon>
        <taxon>Arcobacter</taxon>
    </lineage>
</organism>
<dbReference type="Proteomes" id="UP001060012">
    <property type="component" value="Chromosome"/>
</dbReference>
<evidence type="ECO:0000313" key="1">
    <source>
        <dbReference type="EMBL" id="UTJ06525.1"/>
    </source>
</evidence>
<dbReference type="RefSeq" id="WP_254576704.1">
    <property type="nucleotide sequence ID" value="NZ_CP100595.1"/>
</dbReference>
<dbReference type="EMBL" id="CP100595">
    <property type="protein sequence ID" value="UTJ06525.1"/>
    <property type="molecule type" value="Genomic_DNA"/>
</dbReference>
<gene>
    <name evidence="1" type="ORF">NJU99_00090</name>
</gene>
<accession>A0ABY5E460</accession>
<evidence type="ECO:0000313" key="2">
    <source>
        <dbReference type="Proteomes" id="UP001060012"/>
    </source>
</evidence>
<name>A0ABY5E460_9BACT</name>